<keyword evidence="3" id="KW-1185">Reference proteome</keyword>
<dbReference type="Gene3D" id="1.10.10.2840">
    <property type="entry name" value="PucR C-terminal helix-turn-helix domain"/>
    <property type="match status" value="1"/>
</dbReference>
<dbReference type="PANTHER" id="PTHR33744:SF15">
    <property type="entry name" value="CARBOHYDRATE DIACID REGULATOR"/>
    <property type="match status" value="1"/>
</dbReference>
<protein>
    <submittedName>
        <fullName evidence="2">Helix-turn-helix domain-containing protein</fullName>
    </submittedName>
</protein>
<dbReference type="InterPro" id="IPR042070">
    <property type="entry name" value="PucR_C-HTH_sf"/>
</dbReference>
<evidence type="ECO:0000313" key="2">
    <source>
        <dbReference type="EMBL" id="MBC8589031.1"/>
    </source>
</evidence>
<dbReference type="InterPro" id="IPR051448">
    <property type="entry name" value="CdaR-like_regulators"/>
</dbReference>
<name>A0A926EUA7_9FIRM</name>
<dbReference type="AlphaFoldDB" id="A0A926EUA7"/>
<organism evidence="2 3">
    <name type="scientific">Paratissierella segnis</name>
    <dbReference type="NCBI Taxonomy" id="2763679"/>
    <lineage>
        <taxon>Bacteria</taxon>
        <taxon>Bacillati</taxon>
        <taxon>Bacillota</taxon>
        <taxon>Tissierellia</taxon>
        <taxon>Tissierellales</taxon>
        <taxon>Tissierellaceae</taxon>
        <taxon>Paratissierella</taxon>
    </lineage>
</organism>
<evidence type="ECO:0000313" key="3">
    <source>
        <dbReference type="Proteomes" id="UP000601171"/>
    </source>
</evidence>
<accession>A0A926EUA7</accession>
<sequence>MKLNTHIIKEDLSNLWADLKIEDKTDLNLLDVKILTDFNSKPKEDIIYILSAKSLEKYDYKDYFTAIIITNSKSYNSFVLTKNIFFVKEDYNEIDVMNKVQDLFNYYNRWENLVYEHLLKNDSIKEILNLGKEIMGNPIALFDSNMFCISFSGEELIPYDDPIWTDVVKKGHTSIDLIPFLKDSDSDLYSFIKTSHNAFIYKFPKIDCNCLHCNLYNKETRCGSICMTEIISPLTTKSISLANYLSYILSASMERLTIYRDSYSEIEQIFIRYISNNPYTDSYLNHILSKFNWFATDIFRVLVIKGNEKNSTSWNAIFLFLNETFSYCQSFEYNDSIVIFQNITRQNNDILLETAMSPLINKLNLYCGISTEFSEFKKLKMYYEQADTAYSFGISSTTDRRIFYYQDYILDTILNVLTSSINLETLLMPEIKKLNEYDKETNSNYVDSLYIYLSTGKSLKRSSSKLFIHRNTFIYRLNKIIELIGKDNIDNPDNTLPYLLSCWIIIKSMR</sequence>
<reference evidence="2" key="1">
    <citation type="submission" date="2020-08" db="EMBL/GenBank/DDBJ databases">
        <title>Genome public.</title>
        <authorList>
            <person name="Liu C."/>
            <person name="Sun Q."/>
        </authorList>
    </citation>
    <scope>NUCLEOTIDE SEQUENCE</scope>
    <source>
        <strain evidence="2">BX21</strain>
    </source>
</reference>
<proteinExistence type="predicted"/>
<dbReference type="InterPro" id="IPR025736">
    <property type="entry name" value="PucR_C-HTH_dom"/>
</dbReference>
<dbReference type="PANTHER" id="PTHR33744">
    <property type="entry name" value="CARBOHYDRATE DIACID REGULATOR"/>
    <property type="match status" value="1"/>
</dbReference>
<gene>
    <name evidence="2" type="ORF">H8707_12480</name>
</gene>
<dbReference type="EMBL" id="JACRTG010000030">
    <property type="protein sequence ID" value="MBC8589031.1"/>
    <property type="molecule type" value="Genomic_DNA"/>
</dbReference>
<evidence type="ECO:0000259" key="1">
    <source>
        <dbReference type="Pfam" id="PF13556"/>
    </source>
</evidence>
<dbReference type="RefSeq" id="WP_262430496.1">
    <property type="nucleotide sequence ID" value="NZ_JACRTG010000030.1"/>
</dbReference>
<dbReference type="Pfam" id="PF13556">
    <property type="entry name" value="HTH_30"/>
    <property type="match status" value="1"/>
</dbReference>
<feature type="domain" description="PucR C-terminal helix-turn-helix" evidence="1">
    <location>
        <begin position="446"/>
        <end position="500"/>
    </location>
</feature>
<dbReference type="Proteomes" id="UP000601171">
    <property type="component" value="Unassembled WGS sequence"/>
</dbReference>
<comment type="caution">
    <text evidence="2">The sequence shown here is derived from an EMBL/GenBank/DDBJ whole genome shotgun (WGS) entry which is preliminary data.</text>
</comment>